<accession>A0A4P2QJF3</accession>
<dbReference type="AlphaFoldDB" id="A0A4P2QJF3"/>
<gene>
    <name evidence="1" type="ORF">SOCE836_016340</name>
</gene>
<reference evidence="1 2" key="1">
    <citation type="submission" date="2015-09" db="EMBL/GenBank/DDBJ databases">
        <title>Sorangium comparison.</title>
        <authorList>
            <person name="Zaburannyi N."/>
            <person name="Bunk B."/>
            <person name="Overmann J."/>
            <person name="Mueller R."/>
        </authorList>
    </citation>
    <scope>NUCLEOTIDE SEQUENCE [LARGE SCALE GENOMIC DNA]</scope>
    <source>
        <strain evidence="1 2">So ce836</strain>
    </source>
</reference>
<protein>
    <recommendedName>
        <fullName evidence="3">Lon proteolytic domain-containing protein</fullName>
    </recommendedName>
</protein>
<dbReference type="EMBL" id="CP012672">
    <property type="protein sequence ID" value="AUX29543.1"/>
    <property type="molecule type" value="Genomic_DNA"/>
</dbReference>
<evidence type="ECO:0000313" key="2">
    <source>
        <dbReference type="Proteomes" id="UP000295497"/>
    </source>
</evidence>
<organism evidence="1 2">
    <name type="scientific">Sorangium cellulosum</name>
    <name type="common">Polyangium cellulosum</name>
    <dbReference type="NCBI Taxonomy" id="56"/>
    <lineage>
        <taxon>Bacteria</taxon>
        <taxon>Pseudomonadati</taxon>
        <taxon>Myxococcota</taxon>
        <taxon>Polyangia</taxon>
        <taxon>Polyangiales</taxon>
        <taxon>Polyangiaceae</taxon>
        <taxon>Sorangium</taxon>
    </lineage>
</organism>
<name>A0A4P2QJF3_SORCE</name>
<dbReference type="Proteomes" id="UP000295497">
    <property type="component" value="Chromosome"/>
</dbReference>
<evidence type="ECO:0008006" key="3">
    <source>
        <dbReference type="Google" id="ProtNLM"/>
    </source>
</evidence>
<evidence type="ECO:0000313" key="1">
    <source>
        <dbReference type="EMBL" id="AUX29543.1"/>
    </source>
</evidence>
<proteinExistence type="predicted"/>
<sequence length="66" mass="7249">MQGNIKPLRSLTEPLQVAKDNGAKRALIPIESKRNFLDVSADIMQHVDPIFFGDPKTAAMKTLGLT</sequence>